<evidence type="ECO:0008006" key="4">
    <source>
        <dbReference type="Google" id="ProtNLM"/>
    </source>
</evidence>
<evidence type="ECO:0000313" key="3">
    <source>
        <dbReference type="Proteomes" id="UP001180020"/>
    </source>
</evidence>
<dbReference type="AlphaFoldDB" id="A0AAV9CJZ1"/>
<sequence>MTVEGTPMSGASGWPIIDKRGGDASVQKGSRQKESLGADSEEGQWKIVPHRWRIKNKTQPEKGQAQVERKVVQPKGKQKENSPSKTLILVTEAINQASKKRVLEEDESHVPERPKLMDTINQESSSRALALVQCSWLEEGWDLGNQIPKSQQVERLQMELDDSIVTDKKGGSSFRSIPEVVAFRQWKDINGLCPLVAKGARLTWCNNRLGQAHTLEEPLRRWNRHVIGDLPSRVARAQEHRRCARNRITEIHTLQGQKVNSQEEIRRYAKEYFSNHWASEVEQLNELPPDILPKKLSNDMKEELVCPFLEYEIDEGWKGQLLSLAGRTILIKSVMNALPQHFMLSAAMPMTAVRDVEKAARSFMEWI</sequence>
<gene>
    <name evidence="2" type="ORF">QJS10_CPB18g00828</name>
</gene>
<dbReference type="Proteomes" id="UP001180020">
    <property type="component" value="Unassembled WGS sequence"/>
</dbReference>
<dbReference type="EMBL" id="JAUJYO010000018">
    <property type="protein sequence ID" value="KAK1289122.1"/>
    <property type="molecule type" value="Genomic_DNA"/>
</dbReference>
<name>A0AAV9CJZ1_ACOCL</name>
<protein>
    <recommendedName>
        <fullName evidence="4">Reverse transcriptase</fullName>
    </recommendedName>
</protein>
<comment type="caution">
    <text evidence="2">The sequence shown here is derived from an EMBL/GenBank/DDBJ whole genome shotgun (WGS) entry which is preliminary data.</text>
</comment>
<feature type="region of interest" description="Disordered" evidence="1">
    <location>
        <begin position="1"/>
        <end position="83"/>
    </location>
</feature>
<evidence type="ECO:0000256" key="1">
    <source>
        <dbReference type="SAM" id="MobiDB-lite"/>
    </source>
</evidence>
<keyword evidence="3" id="KW-1185">Reference proteome</keyword>
<evidence type="ECO:0000313" key="2">
    <source>
        <dbReference type="EMBL" id="KAK1289122.1"/>
    </source>
</evidence>
<accession>A0AAV9CJZ1</accession>
<feature type="compositionally biased region" description="Basic and acidic residues" evidence="1">
    <location>
        <begin position="67"/>
        <end position="82"/>
    </location>
</feature>
<reference evidence="2" key="1">
    <citation type="journal article" date="2023" name="Nat. Commun.">
        <title>Diploid and tetraploid genomes of Acorus and the evolution of monocots.</title>
        <authorList>
            <person name="Ma L."/>
            <person name="Liu K.W."/>
            <person name="Li Z."/>
            <person name="Hsiao Y.Y."/>
            <person name="Qi Y."/>
            <person name="Fu T."/>
            <person name="Tang G.D."/>
            <person name="Zhang D."/>
            <person name="Sun W.H."/>
            <person name="Liu D.K."/>
            <person name="Li Y."/>
            <person name="Chen G.Z."/>
            <person name="Liu X.D."/>
            <person name="Liao X.Y."/>
            <person name="Jiang Y.T."/>
            <person name="Yu X."/>
            <person name="Hao Y."/>
            <person name="Huang J."/>
            <person name="Zhao X.W."/>
            <person name="Ke S."/>
            <person name="Chen Y.Y."/>
            <person name="Wu W.L."/>
            <person name="Hsu J.L."/>
            <person name="Lin Y.F."/>
            <person name="Huang M.D."/>
            <person name="Li C.Y."/>
            <person name="Huang L."/>
            <person name="Wang Z.W."/>
            <person name="Zhao X."/>
            <person name="Zhong W.Y."/>
            <person name="Peng D.H."/>
            <person name="Ahmad S."/>
            <person name="Lan S."/>
            <person name="Zhang J.S."/>
            <person name="Tsai W.C."/>
            <person name="Van de Peer Y."/>
            <person name="Liu Z.J."/>
        </authorList>
    </citation>
    <scope>NUCLEOTIDE SEQUENCE</scope>
    <source>
        <strain evidence="2">CP</strain>
    </source>
</reference>
<reference evidence="2" key="2">
    <citation type="submission" date="2023-06" db="EMBL/GenBank/DDBJ databases">
        <authorList>
            <person name="Ma L."/>
            <person name="Liu K.-W."/>
            <person name="Li Z."/>
            <person name="Hsiao Y.-Y."/>
            <person name="Qi Y."/>
            <person name="Fu T."/>
            <person name="Tang G."/>
            <person name="Zhang D."/>
            <person name="Sun W.-H."/>
            <person name="Liu D.-K."/>
            <person name="Li Y."/>
            <person name="Chen G.-Z."/>
            <person name="Liu X.-D."/>
            <person name="Liao X.-Y."/>
            <person name="Jiang Y.-T."/>
            <person name="Yu X."/>
            <person name="Hao Y."/>
            <person name="Huang J."/>
            <person name="Zhao X.-W."/>
            <person name="Ke S."/>
            <person name="Chen Y.-Y."/>
            <person name="Wu W.-L."/>
            <person name="Hsu J.-L."/>
            <person name="Lin Y.-F."/>
            <person name="Huang M.-D."/>
            <person name="Li C.-Y."/>
            <person name="Huang L."/>
            <person name="Wang Z.-W."/>
            <person name="Zhao X."/>
            <person name="Zhong W.-Y."/>
            <person name="Peng D.-H."/>
            <person name="Ahmad S."/>
            <person name="Lan S."/>
            <person name="Zhang J.-S."/>
            <person name="Tsai W.-C."/>
            <person name="Van De Peer Y."/>
            <person name="Liu Z.-J."/>
        </authorList>
    </citation>
    <scope>NUCLEOTIDE SEQUENCE</scope>
    <source>
        <strain evidence="2">CP</strain>
        <tissue evidence="2">Leaves</tissue>
    </source>
</reference>
<organism evidence="2 3">
    <name type="scientific">Acorus calamus</name>
    <name type="common">Sweet flag</name>
    <dbReference type="NCBI Taxonomy" id="4465"/>
    <lineage>
        <taxon>Eukaryota</taxon>
        <taxon>Viridiplantae</taxon>
        <taxon>Streptophyta</taxon>
        <taxon>Embryophyta</taxon>
        <taxon>Tracheophyta</taxon>
        <taxon>Spermatophyta</taxon>
        <taxon>Magnoliopsida</taxon>
        <taxon>Liliopsida</taxon>
        <taxon>Acoraceae</taxon>
        <taxon>Acorus</taxon>
    </lineage>
</organism>
<proteinExistence type="predicted"/>